<keyword evidence="2" id="KW-1185">Reference proteome</keyword>
<comment type="caution">
    <text evidence="1">The sequence shown here is derived from an EMBL/GenBank/DDBJ whole genome shotgun (WGS) entry which is preliminary data.</text>
</comment>
<evidence type="ECO:0000313" key="1">
    <source>
        <dbReference type="EMBL" id="EET61631.1"/>
    </source>
</evidence>
<dbReference type="AlphaFoldDB" id="C6LCG7"/>
<evidence type="ECO:0000313" key="2">
    <source>
        <dbReference type="Proteomes" id="UP000005561"/>
    </source>
</evidence>
<dbReference type="EMBL" id="ACCL02000005">
    <property type="protein sequence ID" value="EET61631.1"/>
    <property type="molecule type" value="Genomic_DNA"/>
</dbReference>
<sequence>MLTAGAAVCTAFLLPFIRQERPEDVLVHGKSICLPQRIQKGYNFMLYCK</sequence>
<protein>
    <submittedName>
        <fullName evidence="1">Uncharacterized protein</fullName>
    </submittedName>
</protein>
<accession>C6LCG7</accession>
<name>C6LCG7_9FIRM</name>
<reference evidence="1" key="1">
    <citation type="submission" date="2009-07" db="EMBL/GenBank/DDBJ databases">
        <authorList>
            <person name="Weinstock G."/>
            <person name="Sodergren E."/>
            <person name="Clifton S."/>
            <person name="Fulton L."/>
            <person name="Fulton B."/>
            <person name="Courtney L."/>
            <person name="Fronick C."/>
            <person name="Harrison M."/>
            <person name="Strong C."/>
            <person name="Farmer C."/>
            <person name="Delahaunty K."/>
            <person name="Markovic C."/>
            <person name="Hall O."/>
            <person name="Minx P."/>
            <person name="Tomlinson C."/>
            <person name="Mitreva M."/>
            <person name="Nelson J."/>
            <person name="Hou S."/>
            <person name="Wollam A."/>
            <person name="Pepin K.H."/>
            <person name="Johnson M."/>
            <person name="Bhonagiri V."/>
            <person name="Nash W.E."/>
            <person name="Warren W."/>
            <person name="Chinwalla A."/>
            <person name="Mardis E.R."/>
            <person name="Wilson R.K."/>
        </authorList>
    </citation>
    <scope>NUCLEOTIDE SEQUENCE [LARGE SCALE GENOMIC DNA]</scope>
    <source>
        <strain evidence="1">DSM 14469</strain>
    </source>
</reference>
<gene>
    <name evidence="1" type="ORF">BRYFOR_06314</name>
</gene>
<proteinExistence type="predicted"/>
<dbReference type="Proteomes" id="UP000005561">
    <property type="component" value="Unassembled WGS sequence"/>
</dbReference>
<organism evidence="1 2">
    <name type="scientific">Marvinbryantia formatexigens DSM 14469</name>
    <dbReference type="NCBI Taxonomy" id="478749"/>
    <lineage>
        <taxon>Bacteria</taxon>
        <taxon>Bacillati</taxon>
        <taxon>Bacillota</taxon>
        <taxon>Clostridia</taxon>
        <taxon>Lachnospirales</taxon>
        <taxon>Lachnospiraceae</taxon>
        <taxon>Marvinbryantia</taxon>
    </lineage>
</organism>